<dbReference type="SUPFAM" id="SSF48452">
    <property type="entry name" value="TPR-like"/>
    <property type="match status" value="1"/>
</dbReference>
<evidence type="ECO:0000256" key="1">
    <source>
        <dbReference type="SAM" id="MobiDB-lite"/>
    </source>
</evidence>
<keyword evidence="4" id="KW-1185">Reference proteome</keyword>
<keyword evidence="2" id="KW-0732">Signal</keyword>
<evidence type="ECO:0000313" key="3">
    <source>
        <dbReference type="EMBL" id="GHA94954.1"/>
    </source>
</evidence>
<feature type="compositionally biased region" description="Acidic residues" evidence="1">
    <location>
        <begin position="228"/>
        <end position="249"/>
    </location>
</feature>
<dbReference type="Gene3D" id="1.25.40.10">
    <property type="entry name" value="Tetratricopeptide repeat domain"/>
    <property type="match status" value="1"/>
</dbReference>
<gene>
    <name evidence="3" type="ORF">GCM10009069_17440</name>
</gene>
<evidence type="ECO:0008006" key="5">
    <source>
        <dbReference type="Google" id="ProtNLM"/>
    </source>
</evidence>
<organism evidence="3 4">
    <name type="scientific">Algimonas arctica</name>
    <dbReference type="NCBI Taxonomy" id="1479486"/>
    <lineage>
        <taxon>Bacteria</taxon>
        <taxon>Pseudomonadati</taxon>
        <taxon>Pseudomonadota</taxon>
        <taxon>Alphaproteobacteria</taxon>
        <taxon>Maricaulales</taxon>
        <taxon>Robiginitomaculaceae</taxon>
        <taxon>Algimonas</taxon>
    </lineage>
</organism>
<feature type="chain" id="PRO_5035263867" description="Tetratricopeptide repeat protein" evidence="2">
    <location>
        <begin position="28"/>
        <end position="263"/>
    </location>
</feature>
<accession>A0A8J3CQ91</accession>
<reference evidence="3" key="1">
    <citation type="journal article" date="2014" name="Int. J. Syst. Evol. Microbiol.">
        <title>Complete genome sequence of Corynebacterium casei LMG S-19264T (=DSM 44701T), isolated from a smear-ripened cheese.</title>
        <authorList>
            <consortium name="US DOE Joint Genome Institute (JGI-PGF)"/>
            <person name="Walter F."/>
            <person name="Albersmeier A."/>
            <person name="Kalinowski J."/>
            <person name="Ruckert C."/>
        </authorList>
    </citation>
    <scope>NUCLEOTIDE SEQUENCE</scope>
    <source>
        <strain evidence="3">KCTC 32513</strain>
    </source>
</reference>
<dbReference type="InterPro" id="IPR011990">
    <property type="entry name" value="TPR-like_helical_dom_sf"/>
</dbReference>
<feature type="region of interest" description="Disordered" evidence="1">
    <location>
        <begin position="228"/>
        <end position="263"/>
    </location>
</feature>
<dbReference type="Pfam" id="PF14559">
    <property type="entry name" value="TPR_19"/>
    <property type="match status" value="1"/>
</dbReference>
<proteinExistence type="predicted"/>
<dbReference type="Proteomes" id="UP000634004">
    <property type="component" value="Unassembled WGS sequence"/>
</dbReference>
<evidence type="ECO:0000256" key="2">
    <source>
        <dbReference type="SAM" id="SignalP"/>
    </source>
</evidence>
<protein>
    <recommendedName>
        <fullName evidence="5">Tetratricopeptide repeat protein</fullName>
    </recommendedName>
</protein>
<name>A0A8J3CQ91_9PROT</name>
<comment type="caution">
    <text evidence="3">The sequence shown here is derived from an EMBL/GenBank/DDBJ whole genome shotgun (WGS) entry which is preliminary data.</text>
</comment>
<sequence>MTRFSYILLSVLVGGLASGGVVSSTSAADLTPQLDARHKACLERIAVDQDIAYEEAMIWRDQGGGRRARHCEAMALFALGHESEAANRLDTLADSRDGGSKEMRLNFRAEAANFWLAAQDPDKAFESATAGLEYDAENADLRIARARAYVMKGDLDQAETELTRVLLHHPKSAEALRYRADMRMRAGRLVAAKTDIEAALNADLTSVETALLRGHINEAIRLAEIEAALENDGEDMGDPETETETETETDTASPSAPDVQANE</sequence>
<feature type="signal peptide" evidence="2">
    <location>
        <begin position="1"/>
        <end position="27"/>
    </location>
</feature>
<dbReference type="AlphaFoldDB" id="A0A8J3CQ91"/>
<evidence type="ECO:0000313" key="4">
    <source>
        <dbReference type="Proteomes" id="UP000634004"/>
    </source>
</evidence>
<reference evidence="3" key="2">
    <citation type="submission" date="2020-09" db="EMBL/GenBank/DDBJ databases">
        <authorList>
            <person name="Sun Q."/>
            <person name="Kim S."/>
        </authorList>
    </citation>
    <scope>NUCLEOTIDE SEQUENCE</scope>
    <source>
        <strain evidence="3">KCTC 32513</strain>
    </source>
</reference>
<dbReference type="EMBL" id="BMZH01000006">
    <property type="protein sequence ID" value="GHA94954.1"/>
    <property type="molecule type" value="Genomic_DNA"/>
</dbReference>
<dbReference type="RefSeq" id="WP_189497502.1">
    <property type="nucleotide sequence ID" value="NZ_BMZH01000006.1"/>
</dbReference>